<organism evidence="2 3">
    <name type="scientific">Listeria booriae</name>
    <dbReference type="NCBI Taxonomy" id="1552123"/>
    <lineage>
        <taxon>Bacteria</taxon>
        <taxon>Bacillati</taxon>
        <taxon>Bacillota</taxon>
        <taxon>Bacilli</taxon>
        <taxon>Bacillales</taxon>
        <taxon>Listeriaceae</taxon>
        <taxon>Listeria</taxon>
    </lineage>
</organism>
<evidence type="ECO:0000259" key="1">
    <source>
        <dbReference type="SMART" id="SM01022"/>
    </source>
</evidence>
<name>A0A7X1A9K3_9LIST</name>
<evidence type="ECO:0000313" key="3">
    <source>
        <dbReference type="Proteomes" id="UP000546244"/>
    </source>
</evidence>
<dbReference type="SMART" id="SM01022">
    <property type="entry name" value="ASCH"/>
    <property type="match status" value="1"/>
</dbReference>
<evidence type="ECO:0000313" key="2">
    <source>
        <dbReference type="EMBL" id="MBC2373698.1"/>
    </source>
</evidence>
<dbReference type="SUPFAM" id="SSF88697">
    <property type="entry name" value="PUA domain-like"/>
    <property type="match status" value="1"/>
</dbReference>
<comment type="caution">
    <text evidence="2">The sequence shown here is derived from an EMBL/GenBank/DDBJ whole genome shotgun (WGS) entry which is preliminary data.</text>
</comment>
<dbReference type="Proteomes" id="UP000546244">
    <property type="component" value="Unassembled WGS sequence"/>
</dbReference>
<dbReference type="InterPro" id="IPR007374">
    <property type="entry name" value="ASCH_domain"/>
</dbReference>
<dbReference type="Gene3D" id="2.30.130.30">
    <property type="entry name" value="Hypothetical protein"/>
    <property type="match status" value="1"/>
</dbReference>
<feature type="domain" description="ASCH" evidence="1">
    <location>
        <begin position="16"/>
        <end position="89"/>
    </location>
</feature>
<sequence length="89" mass="10539">MMMRKRTGIVFKAHRLKIHPEYFQSVLDGIKLFEIRKNDRNFQVGDFATLNEYNPDTKEFTGRTISVRISYMTDFMQQEGYVVLGLKID</sequence>
<gene>
    <name evidence="2" type="ORF">HBP98_16930</name>
</gene>
<dbReference type="Pfam" id="PF12961">
    <property type="entry name" value="DUF3850"/>
    <property type="match status" value="1"/>
</dbReference>
<dbReference type="InterPro" id="IPR015947">
    <property type="entry name" value="PUA-like_sf"/>
</dbReference>
<dbReference type="EMBL" id="JAARMV010000008">
    <property type="protein sequence ID" value="MBC2373698.1"/>
    <property type="molecule type" value="Genomic_DNA"/>
</dbReference>
<accession>A0A7X1A9K3</accession>
<proteinExistence type="predicted"/>
<reference evidence="2 3" key="1">
    <citation type="submission" date="2020-03" db="EMBL/GenBank/DDBJ databases">
        <title>Soil Listeria distribution.</title>
        <authorList>
            <person name="Liao J."/>
            <person name="Wiedmann M."/>
        </authorList>
    </citation>
    <scope>NUCLEOTIDE SEQUENCE [LARGE SCALE GENOMIC DNA]</scope>
    <source>
        <strain evidence="2 3">FSL L7-1850</strain>
    </source>
</reference>
<protein>
    <submittedName>
        <fullName evidence="2">DUF3850 domain-containing protein</fullName>
    </submittedName>
</protein>
<dbReference type="AlphaFoldDB" id="A0A7X1A9K3"/>
<dbReference type="InterPro" id="IPR039440">
    <property type="entry name" value="DUF3850"/>
</dbReference>